<comment type="caution">
    <text evidence="10">The sequence shown here is derived from an EMBL/GenBank/DDBJ whole genome shotgun (WGS) entry which is preliminary data.</text>
</comment>
<evidence type="ECO:0000256" key="5">
    <source>
        <dbReference type="ARBA" id="ARBA00022729"/>
    </source>
</evidence>
<evidence type="ECO:0000256" key="4">
    <source>
        <dbReference type="ARBA" id="ARBA00022692"/>
    </source>
</evidence>
<dbReference type="GO" id="GO:0015344">
    <property type="term" value="F:siderophore uptake transmembrane transporter activity"/>
    <property type="evidence" value="ECO:0007669"/>
    <property type="project" value="TreeGrafter"/>
</dbReference>
<dbReference type="InterPro" id="IPR037066">
    <property type="entry name" value="Plug_dom_sf"/>
</dbReference>
<dbReference type="PANTHER" id="PTHR30069">
    <property type="entry name" value="TONB-DEPENDENT OUTER MEMBRANE RECEPTOR"/>
    <property type="match status" value="1"/>
</dbReference>
<sequence>MNHFIKKYLIITALLFIFPIYCLAEDLDILDMDLSSLMQIQITSAGRKAQNLSDVPAAVYVIDQEDIQNSTATSIPEILRMVPGLQVARISSSKWAIASRGFNGAFSNKLLVQIDGRSVYTSAYSGVYWDTLNLPLENIEQIEVIRGPGATLWGANAVNGVINIITKPASDTLGGQVSTTIGNHERGSASFGYGKQLKNDLYGRFYVKHHAQDSYNYLGDKSDGDDDWEITTSGFRLDSDVGIKNSWTIQGDIYHGENNQWMDMFWIPYDPYLKRIKDQVHTNGGNLLARWEHKTSEKRSWNLQAYYDYTNRDEIYLEQTNHIFDIDFQHRFQFQNCNDIVWGLGYRSIKDDYNNTYQVTLFPDSQTSNIFSAFFQDEITLLKDRLWLTIGSKFEHNEYTGVEIQPNLRLFWKPKKKHSLWTSIARAIRTPSRVEDNSKVITYVTGPPYSPVFFERPVWGNSDFNSEELIAYEAGYRYIPAKNLSIDTAIYYNDYKDLQSYYQVSTFSPVYIVNGMEGHSHGIEITTTWTPADWINTEFSYTYINLSMEDKNNENFQLSGVTEGSSPMHQFDARVNIKLRENLCLNLWGHYTDQLDASSLSGGGISAFVDDYMNFNVNIKWTPRENLEIMLAGENLFDNRHLEFVQEGFTSPIEIERSIYVKVSLQL</sequence>
<evidence type="ECO:0000256" key="1">
    <source>
        <dbReference type="ARBA" id="ARBA00004571"/>
    </source>
</evidence>
<keyword evidence="11" id="KW-1185">Reference proteome</keyword>
<accession>A0A850T6P7</accession>
<keyword evidence="4 8" id="KW-0812">Transmembrane</keyword>
<evidence type="ECO:0000313" key="10">
    <source>
        <dbReference type="EMBL" id="NWH06771.1"/>
    </source>
</evidence>
<dbReference type="EMBL" id="JACADJ010000110">
    <property type="protein sequence ID" value="NWH06771.1"/>
    <property type="molecule type" value="Genomic_DNA"/>
</dbReference>
<organism evidence="10 11">
    <name type="scientific">Desulfobacter latus</name>
    <dbReference type="NCBI Taxonomy" id="2292"/>
    <lineage>
        <taxon>Bacteria</taxon>
        <taxon>Pseudomonadati</taxon>
        <taxon>Thermodesulfobacteriota</taxon>
        <taxon>Desulfobacteria</taxon>
        <taxon>Desulfobacterales</taxon>
        <taxon>Desulfobacteraceae</taxon>
        <taxon>Desulfobacter</taxon>
    </lineage>
</organism>
<dbReference type="Gene3D" id="2.40.170.20">
    <property type="entry name" value="TonB-dependent receptor, beta-barrel domain"/>
    <property type="match status" value="1"/>
</dbReference>
<dbReference type="InterPro" id="IPR036942">
    <property type="entry name" value="Beta-barrel_TonB_sf"/>
</dbReference>
<evidence type="ECO:0000256" key="3">
    <source>
        <dbReference type="ARBA" id="ARBA00022452"/>
    </source>
</evidence>
<dbReference type="PANTHER" id="PTHR30069:SF29">
    <property type="entry name" value="HEMOGLOBIN AND HEMOGLOBIN-HAPTOGLOBIN-BINDING PROTEIN 1-RELATED"/>
    <property type="match status" value="1"/>
</dbReference>
<name>A0A850T6P7_9BACT</name>
<dbReference type="Pfam" id="PF07715">
    <property type="entry name" value="Plug"/>
    <property type="match status" value="1"/>
</dbReference>
<dbReference type="GO" id="GO:0009279">
    <property type="term" value="C:cell outer membrane"/>
    <property type="evidence" value="ECO:0007669"/>
    <property type="project" value="UniProtKB-SubCell"/>
</dbReference>
<keyword evidence="6 8" id="KW-0472">Membrane</keyword>
<dbReference type="Proteomes" id="UP000553343">
    <property type="component" value="Unassembled WGS sequence"/>
</dbReference>
<evidence type="ECO:0000256" key="8">
    <source>
        <dbReference type="PROSITE-ProRule" id="PRU01360"/>
    </source>
</evidence>
<reference evidence="10 11" key="1">
    <citation type="submission" date="2020-06" db="EMBL/GenBank/DDBJ databases">
        <title>High-quality draft genome of sulfate reducer Desulfobacter latus type strain AcrS2 isolated from marine sediment.</title>
        <authorList>
            <person name="Hoppe M."/>
            <person name="Larsen C.K."/>
            <person name="Marshall I.P.G."/>
            <person name="Schramm A."/>
            <person name="Marietou A.G."/>
        </authorList>
    </citation>
    <scope>NUCLEOTIDE SEQUENCE [LARGE SCALE GENOMIC DNA]</scope>
    <source>
        <strain evidence="10 11">AcRS2</strain>
    </source>
</reference>
<dbReference type="InterPro" id="IPR039426">
    <property type="entry name" value="TonB-dep_rcpt-like"/>
</dbReference>
<dbReference type="InterPro" id="IPR012910">
    <property type="entry name" value="Plug_dom"/>
</dbReference>
<evidence type="ECO:0000313" key="11">
    <source>
        <dbReference type="Proteomes" id="UP000553343"/>
    </source>
</evidence>
<dbReference type="CDD" id="cd01347">
    <property type="entry name" value="ligand_gated_channel"/>
    <property type="match status" value="1"/>
</dbReference>
<keyword evidence="2 8" id="KW-0813">Transport</keyword>
<dbReference type="Gene3D" id="2.170.130.10">
    <property type="entry name" value="TonB-dependent receptor, plug domain"/>
    <property type="match status" value="1"/>
</dbReference>
<keyword evidence="5" id="KW-0732">Signal</keyword>
<proteinExistence type="inferred from homology"/>
<dbReference type="PROSITE" id="PS52016">
    <property type="entry name" value="TONB_DEPENDENT_REC_3"/>
    <property type="match status" value="1"/>
</dbReference>
<dbReference type="RefSeq" id="WP_178368222.1">
    <property type="nucleotide sequence ID" value="NZ_JACADJ010000110.1"/>
</dbReference>
<evidence type="ECO:0000259" key="9">
    <source>
        <dbReference type="Pfam" id="PF07715"/>
    </source>
</evidence>
<evidence type="ECO:0000256" key="6">
    <source>
        <dbReference type="ARBA" id="ARBA00023136"/>
    </source>
</evidence>
<evidence type="ECO:0000256" key="2">
    <source>
        <dbReference type="ARBA" id="ARBA00022448"/>
    </source>
</evidence>
<keyword evidence="3 8" id="KW-1134">Transmembrane beta strand</keyword>
<evidence type="ECO:0000256" key="7">
    <source>
        <dbReference type="ARBA" id="ARBA00023237"/>
    </source>
</evidence>
<comment type="similarity">
    <text evidence="8">Belongs to the TonB-dependent receptor family.</text>
</comment>
<comment type="subcellular location">
    <subcellularLocation>
        <location evidence="1 8">Cell outer membrane</location>
        <topology evidence="1 8">Multi-pass membrane protein</topology>
    </subcellularLocation>
</comment>
<keyword evidence="10" id="KW-0675">Receptor</keyword>
<protein>
    <submittedName>
        <fullName evidence="10">TonB-dependent receptor</fullName>
    </submittedName>
</protein>
<feature type="domain" description="TonB-dependent receptor plug" evidence="9">
    <location>
        <begin position="52"/>
        <end position="161"/>
    </location>
</feature>
<gene>
    <name evidence="10" type="ORF">HXW94_17595</name>
</gene>
<dbReference type="GO" id="GO:0044718">
    <property type="term" value="P:siderophore transmembrane transport"/>
    <property type="evidence" value="ECO:0007669"/>
    <property type="project" value="TreeGrafter"/>
</dbReference>
<keyword evidence="7 8" id="KW-0998">Cell outer membrane</keyword>
<dbReference type="AlphaFoldDB" id="A0A850T6P7"/>
<dbReference type="SUPFAM" id="SSF56935">
    <property type="entry name" value="Porins"/>
    <property type="match status" value="1"/>
</dbReference>